<dbReference type="EMBL" id="PFAU01000006">
    <property type="protein sequence ID" value="PIR91468.1"/>
    <property type="molecule type" value="Genomic_DNA"/>
</dbReference>
<dbReference type="AlphaFoldDB" id="A0A2H0UXB1"/>
<evidence type="ECO:0000256" key="2">
    <source>
        <dbReference type="ARBA" id="ARBA00022980"/>
    </source>
</evidence>
<evidence type="ECO:0000256" key="4">
    <source>
        <dbReference type="ARBA" id="ARBA00035178"/>
    </source>
</evidence>
<evidence type="ECO:0000256" key="1">
    <source>
        <dbReference type="ARBA" id="ARBA00008560"/>
    </source>
</evidence>
<dbReference type="Pfam" id="PF01783">
    <property type="entry name" value="Ribosomal_L32p"/>
    <property type="match status" value="1"/>
</dbReference>
<reference evidence="8" key="1">
    <citation type="submission" date="2017-09" db="EMBL/GenBank/DDBJ databases">
        <title>Depth-based differentiation of microbial function through sediment-hosted aquifers and enrichment of novel symbionts in the deep terrestrial subsurface.</title>
        <authorList>
            <person name="Probst A.J."/>
            <person name="Ladd B."/>
            <person name="Jarett J.K."/>
            <person name="Geller-Mcgrath D.E."/>
            <person name="Sieber C.M.K."/>
            <person name="Emerson J.B."/>
            <person name="Anantharaman K."/>
            <person name="Thomas B.C."/>
            <person name="Malmstrom R."/>
            <person name="Stieglmeier M."/>
            <person name="Klingl A."/>
            <person name="Woyke T."/>
            <person name="Ryan C.M."/>
            <person name="Banfield J.F."/>
        </authorList>
    </citation>
    <scope>NUCLEOTIDE SEQUENCE [LARGE SCALE GENOMIC DNA]</scope>
</reference>
<dbReference type="GO" id="GO:0003735">
    <property type="term" value="F:structural constituent of ribosome"/>
    <property type="evidence" value="ECO:0007669"/>
    <property type="project" value="InterPro"/>
</dbReference>
<proteinExistence type="inferred from homology"/>
<keyword evidence="3 5" id="KW-0687">Ribonucleoprotein</keyword>
<keyword evidence="2 5" id="KW-0689">Ribosomal protein</keyword>
<dbReference type="NCBIfam" id="TIGR01031">
    <property type="entry name" value="rpmF_bact"/>
    <property type="match status" value="1"/>
</dbReference>
<dbReference type="InterPro" id="IPR002677">
    <property type="entry name" value="Ribosomal_bL32"/>
</dbReference>
<gene>
    <name evidence="5" type="primary">rpmF</name>
    <name evidence="7" type="ORF">COU02_00220</name>
</gene>
<dbReference type="InterPro" id="IPR044957">
    <property type="entry name" value="Ribosomal_bL32_bact"/>
</dbReference>
<dbReference type="HAMAP" id="MF_00340">
    <property type="entry name" value="Ribosomal_bL32"/>
    <property type="match status" value="1"/>
</dbReference>
<protein>
    <recommendedName>
        <fullName evidence="4 5">Large ribosomal subunit protein bL32</fullName>
    </recommendedName>
</protein>
<sequence>MGVPKKHTTKSSRNQRRMHIFLRTQKLVPCSHCGKPKLPHAICPNCGYYKGVEVINVLAKLEKKERKKREKEIKEKEKGKEGEKGKEKPLTLEELSKKKF</sequence>
<dbReference type="SUPFAM" id="SSF57829">
    <property type="entry name" value="Zn-binding ribosomal proteins"/>
    <property type="match status" value="1"/>
</dbReference>
<dbReference type="InterPro" id="IPR011332">
    <property type="entry name" value="Ribosomal_zn-bd"/>
</dbReference>
<organism evidence="7 8">
    <name type="scientific">bacterium (Candidatus Gribaldobacteria) CG10_big_fil_rev_8_21_14_0_10_37_46</name>
    <dbReference type="NCBI Taxonomy" id="2014276"/>
    <lineage>
        <taxon>Bacteria</taxon>
        <taxon>Candidatus Gribaldobacteria</taxon>
    </lineage>
</organism>
<evidence type="ECO:0000313" key="7">
    <source>
        <dbReference type="EMBL" id="PIR91468.1"/>
    </source>
</evidence>
<dbReference type="GO" id="GO:0015934">
    <property type="term" value="C:large ribosomal subunit"/>
    <property type="evidence" value="ECO:0007669"/>
    <property type="project" value="InterPro"/>
</dbReference>
<dbReference type="PANTHER" id="PTHR35534:SF1">
    <property type="entry name" value="LARGE RIBOSOMAL SUBUNIT PROTEIN BL32"/>
    <property type="match status" value="1"/>
</dbReference>
<comment type="similarity">
    <text evidence="1 5">Belongs to the bacterial ribosomal protein bL32 family.</text>
</comment>
<feature type="region of interest" description="Disordered" evidence="6">
    <location>
        <begin position="64"/>
        <end position="100"/>
    </location>
</feature>
<accession>A0A2H0UXB1</accession>
<comment type="caution">
    <text evidence="7">The sequence shown here is derived from an EMBL/GenBank/DDBJ whole genome shotgun (WGS) entry which is preliminary data.</text>
</comment>
<evidence type="ECO:0000256" key="5">
    <source>
        <dbReference type="HAMAP-Rule" id="MF_00340"/>
    </source>
</evidence>
<name>A0A2H0UXB1_9BACT</name>
<dbReference type="PANTHER" id="PTHR35534">
    <property type="entry name" value="50S RIBOSOMAL PROTEIN L32"/>
    <property type="match status" value="1"/>
</dbReference>
<evidence type="ECO:0000256" key="6">
    <source>
        <dbReference type="SAM" id="MobiDB-lite"/>
    </source>
</evidence>
<evidence type="ECO:0000256" key="3">
    <source>
        <dbReference type="ARBA" id="ARBA00023274"/>
    </source>
</evidence>
<dbReference type="Proteomes" id="UP000230882">
    <property type="component" value="Unassembled WGS sequence"/>
</dbReference>
<evidence type="ECO:0000313" key="8">
    <source>
        <dbReference type="Proteomes" id="UP000230882"/>
    </source>
</evidence>
<dbReference type="GO" id="GO:0006412">
    <property type="term" value="P:translation"/>
    <property type="evidence" value="ECO:0007669"/>
    <property type="project" value="UniProtKB-UniRule"/>
</dbReference>